<evidence type="ECO:0000313" key="3">
    <source>
        <dbReference type="Proteomes" id="UP000285768"/>
    </source>
</evidence>
<gene>
    <name evidence="2" type="ORF">Leucomu_06950</name>
</gene>
<proteinExistence type="predicted"/>
<feature type="transmembrane region" description="Helical" evidence="1">
    <location>
        <begin position="74"/>
        <end position="93"/>
    </location>
</feature>
<keyword evidence="3" id="KW-1185">Reference proteome</keyword>
<feature type="transmembrane region" description="Helical" evidence="1">
    <location>
        <begin position="20"/>
        <end position="43"/>
    </location>
</feature>
<keyword evidence="1" id="KW-1133">Transmembrane helix</keyword>
<reference evidence="2 3" key="1">
    <citation type="submission" date="2019-01" db="EMBL/GenBank/DDBJ databases">
        <title>Leucobacter muris sp. nov. isolated from the nose of a laboratory mouse.</title>
        <authorList>
            <person name="Benga L."/>
            <person name="Sproeer C."/>
            <person name="Schumann P."/>
            <person name="Verbarg S."/>
            <person name="Bunk B."/>
            <person name="Engelhardt E."/>
            <person name="Benten P.M."/>
            <person name="Sager M."/>
        </authorList>
    </citation>
    <scope>NUCLEOTIDE SEQUENCE [LARGE SCALE GENOMIC DNA]</scope>
    <source>
        <strain evidence="2 3">DSM 101948</strain>
    </source>
</reference>
<name>A0ABX5QF26_9MICO</name>
<organism evidence="2 3">
    <name type="scientific">Leucobacter muris</name>
    <dbReference type="NCBI Taxonomy" id="1935379"/>
    <lineage>
        <taxon>Bacteria</taxon>
        <taxon>Bacillati</taxon>
        <taxon>Actinomycetota</taxon>
        <taxon>Actinomycetes</taxon>
        <taxon>Micrococcales</taxon>
        <taxon>Microbacteriaceae</taxon>
        <taxon>Leucobacter</taxon>
    </lineage>
</organism>
<dbReference type="RefSeq" id="WP_017885017.1">
    <property type="nucleotide sequence ID" value="NZ_CP035037.1"/>
</dbReference>
<protein>
    <recommendedName>
        <fullName evidence="4">Histidine kinase</fullName>
    </recommendedName>
</protein>
<feature type="transmembrane region" description="Helical" evidence="1">
    <location>
        <begin position="50"/>
        <end position="68"/>
    </location>
</feature>
<evidence type="ECO:0008006" key="4">
    <source>
        <dbReference type="Google" id="ProtNLM"/>
    </source>
</evidence>
<dbReference type="EMBL" id="CP035037">
    <property type="protein sequence ID" value="QAB17693.1"/>
    <property type="molecule type" value="Genomic_DNA"/>
</dbReference>
<accession>A0ABX5QF26</accession>
<keyword evidence="1" id="KW-0472">Membrane</keyword>
<sequence length="106" mass="10296">MLGAGVALAAPAIAPTLALPAWLVAAVGVAVVVCAGLILLMLARLPLRTALRLVMIANLLAAAAVAAVSATGAAVLVALAVLAIAVDIALFAASQAVALRRLQPAS</sequence>
<dbReference type="Proteomes" id="UP000285768">
    <property type="component" value="Chromosome"/>
</dbReference>
<evidence type="ECO:0000256" key="1">
    <source>
        <dbReference type="SAM" id="Phobius"/>
    </source>
</evidence>
<keyword evidence="1" id="KW-0812">Transmembrane</keyword>
<evidence type="ECO:0000313" key="2">
    <source>
        <dbReference type="EMBL" id="QAB17693.1"/>
    </source>
</evidence>